<comment type="cofactor">
    <cofactor evidence="1">
        <name>Mg(2+)</name>
        <dbReference type="ChEBI" id="CHEBI:18420"/>
    </cofactor>
</comment>
<keyword evidence="1" id="KW-0479">Metal-binding</keyword>
<evidence type="ECO:0000256" key="1">
    <source>
        <dbReference type="PIRSR" id="PIRSR600760-2"/>
    </source>
</evidence>
<keyword evidence="3" id="KW-1185">Reference proteome</keyword>
<gene>
    <name evidence="2" type="ORF">IPA_03865</name>
</gene>
<dbReference type="PANTHER" id="PTHR20854:SF4">
    <property type="entry name" value="INOSITOL-1-MONOPHOSPHATASE-RELATED"/>
    <property type="match status" value="1"/>
</dbReference>
<dbReference type="SUPFAM" id="SSF56655">
    <property type="entry name" value="Carbohydrate phosphatase"/>
    <property type="match status" value="1"/>
</dbReference>
<feature type="binding site" evidence="1">
    <location>
        <position position="211"/>
    </location>
    <ligand>
        <name>Mg(2+)</name>
        <dbReference type="ChEBI" id="CHEBI:18420"/>
        <label>1</label>
        <note>catalytic</note>
    </ligand>
</feature>
<feature type="binding site" evidence="1">
    <location>
        <position position="89"/>
    </location>
    <ligand>
        <name>Mg(2+)</name>
        <dbReference type="ChEBI" id="CHEBI:18420"/>
        <label>1</label>
        <note>catalytic</note>
    </ligand>
</feature>
<feature type="binding site" evidence="1">
    <location>
        <position position="88"/>
    </location>
    <ligand>
        <name>Mg(2+)</name>
        <dbReference type="ChEBI" id="CHEBI:18420"/>
        <label>1</label>
        <note>catalytic</note>
    </ligand>
</feature>
<dbReference type="Pfam" id="PF00459">
    <property type="entry name" value="Inositol_P"/>
    <property type="match status" value="1"/>
</dbReference>
<proteinExistence type="predicted"/>
<feature type="binding site" evidence="1">
    <location>
        <position position="71"/>
    </location>
    <ligand>
        <name>Mg(2+)</name>
        <dbReference type="ChEBI" id="CHEBI:18420"/>
        <label>1</label>
        <note>catalytic</note>
    </ligand>
</feature>
<dbReference type="GO" id="GO:0046872">
    <property type="term" value="F:metal ion binding"/>
    <property type="evidence" value="ECO:0007669"/>
    <property type="project" value="UniProtKB-KW"/>
</dbReference>
<dbReference type="AlphaFoldDB" id="A0A977KAZ9"/>
<dbReference type="GO" id="GO:0007165">
    <property type="term" value="P:signal transduction"/>
    <property type="evidence" value="ECO:0007669"/>
    <property type="project" value="TreeGrafter"/>
</dbReference>
<dbReference type="Proteomes" id="UP001063698">
    <property type="component" value="Chromosome"/>
</dbReference>
<accession>A0A977KAZ9</accession>
<dbReference type="GO" id="GO:0006020">
    <property type="term" value="P:inositol metabolic process"/>
    <property type="evidence" value="ECO:0007669"/>
    <property type="project" value="TreeGrafter"/>
</dbReference>
<sequence>MCTSPSECRKAALRAAEKGIEYLRKSFLKEELTNVVEDHKTDVSRKVDLEVEDIIIRTLREEGFKGSIVTEEKGVVGDGEDHAIIDPLDGSLDFSVGMPYFIVSVAIAKGETLRDVVAGALCPSFGHPCYSFDDRGVYEGDLPLKRGKREKVMIFYGDPESKQLEFLKRSHELLGRPKIRTPGAIAFDLLHLVRGKVLAVIDIRNKLRNVDIASAIPMYLRVGGNVNEDVLDTKVDSVRVAGDIIALDDEEKFKELIQARAALLGRR</sequence>
<feature type="binding site" evidence="1">
    <location>
        <position position="86"/>
    </location>
    <ligand>
        <name>Mg(2+)</name>
        <dbReference type="ChEBI" id="CHEBI:18420"/>
        <label>1</label>
        <note>catalytic</note>
    </ligand>
</feature>
<keyword evidence="1" id="KW-0460">Magnesium</keyword>
<protein>
    <submittedName>
        <fullName evidence="2">Uncharacterized protein</fullName>
    </submittedName>
</protein>
<reference evidence="2" key="1">
    <citation type="submission" date="2013-11" db="EMBL/GenBank/DDBJ databases">
        <title>Comparative genomics of Ignicoccus.</title>
        <authorList>
            <person name="Podar M."/>
        </authorList>
    </citation>
    <scope>NUCLEOTIDE SEQUENCE</scope>
    <source>
        <strain evidence="2">DSM 13166</strain>
    </source>
</reference>
<dbReference type="Gene3D" id="3.30.540.10">
    <property type="entry name" value="Fructose-1,6-Bisphosphatase, subunit A, domain 1"/>
    <property type="match status" value="1"/>
</dbReference>
<dbReference type="PANTHER" id="PTHR20854">
    <property type="entry name" value="INOSITOL MONOPHOSPHATASE"/>
    <property type="match status" value="1"/>
</dbReference>
<dbReference type="KEGG" id="ipc:IPA_03865"/>
<dbReference type="PRINTS" id="PR00377">
    <property type="entry name" value="IMPHPHTASES"/>
</dbReference>
<dbReference type="InterPro" id="IPR000760">
    <property type="entry name" value="Inositol_monophosphatase-like"/>
</dbReference>
<name>A0A977KAZ9_9CREN</name>
<dbReference type="EMBL" id="CP006868">
    <property type="protein sequence ID" value="UXD22359.1"/>
    <property type="molecule type" value="Genomic_DNA"/>
</dbReference>
<organism evidence="2 3">
    <name type="scientific">Ignicoccus pacificus DSM 13166</name>
    <dbReference type="NCBI Taxonomy" id="940294"/>
    <lineage>
        <taxon>Archaea</taxon>
        <taxon>Thermoproteota</taxon>
        <taxon>Thermoprotei</taxon>
        <taxon>Desulfurococcales</taxon>
        <taxon>Desulfurococcaceae</taxon>
        <taxon>Ignicoccus</taxon>
    </lineage>
</organism>
<dbReference type="Gene3D" id="3.40.190.80">
    <property type="match status" value="1"/>
</dbReference>
<evidence type="ECO:0000313" key="3">
    <source>
        <dbReference type="Proteomes" id="UP001063698"/>
    </source>
</evidence>
<evidence type="ECO:0000313" key="2">
    <source>
        <dbReference type="EMBL" id="UXD22359.1"/>
    </source>
</evidence>
<dbReference type="GO" id="GO:0008934">
    <property type="term" value="F:inositol monophosphate 1-phosphatase activity"/>
    <property type="evidence" value="ECO:0007669"/>
    <property type="project" value="TreeGrafter"/>
</dbReference>